<organism evidence="5 6">
    <name type="scientific">Hibiscus sabdariffa</name>
    <name type="common">roselle</name>
    <dbReference type="NCBI Taxonomy" id="183260"/>
    <lineage>
        <taxon>Eukaryota</taxon>
        <taxon>Viridiplantae</taxon>
        <taxon>Streptophyta</taxon>
        <taxon>Embryophyta</taxon>
        <taxon>Tracheophyta</taxon>
        <taxon>Spermatophyta</taxon>
        <taxon>Magnoliopsida</taxon>
        <taxon>eudicotyledons</taxon>
        <taxon>Gunneridae</taxon>
        <taxon>Pentapetalae</taxon>
        <taxon>rosids</taxon>
        <taxon>malvids</taxon>
        <taxon>Malvales</taxon>
        <taxon>Malvaceae</taxon>
        <taxon>Malvoideae</taxon>
        <taxon>Hibiscus</taxon>
    </lineage>
</organism>
<evidence type="ECO:0000256" key="3">
    <source>
        <dbReference type="ARBA" id="ARBA00023295"/>
    </source>
</evidence>
<evidence type="ECO:0000313" key="6">
    <source>
        <dbReference type="Proteomes" id="UP001396334"/>
    </source>
</evidence>
<protein>
    <recommendedName>
        <fullName evidence="4">Alkaline/neutral invertase</fullName>
        <ecNumber evidence="4">3.2.1.26</ecNumber>
    </recommendedName>
</protein>
<proteinExistence type="inferred from homology"/>
<keyword evidence="3 4" id="KW-0326">Glycosidase</keyword>
<reference evidence="5 6" key="1">
    <citation type="journal article" date="2024" name="G3 (Bethesda)">
        <title>Genome assembly of Hibiscus sabdariffa L. provides insights into metabolisms of medicinal natural products.</title>
        <authorList>
            <person name="Kim T."/>
        </authorList>
    </citation>
    <scope>NUCLEOTIDE SEQUENCE [LARGE SCALE GENOMIC DNA]</scope>
    <source>
        <strain evidence="5">TK-2024</strain>
        <tissue evidence="5">Old leaves</tissue>
    </source>
</reference>
<evidence type="ECO:0000256" key="1">
    <source>
        <dbReference type="ARBA" id="ARBA00022801"/>
    </source>
</evidence>
<keyword evidence="6" id="KW-1185">Reference proteome</keyword>
<evidence type="ECO:0000256" key="4">
    <source>
        <dbReference type="RuleBase" id="RU367047"/>
    </source>
</evidence>
<dbReference type="InterPro" id="IPR024746">
    <property type="entry name" value="Glyco_hydro_100"/>
</dbReference>
<evidence type="ECO:0000256" key="2">
    <source>
        <dbReference type="ARBA" id="ARBA00023277"/>
    </source>
</evidence>
<name>A0ABR2TE30_9ROSI</name>
<comment type="caution">
    <text evidence="5">The sequence shown here is derived from an EMBL/GenBank/DDBJ whole genome shotgun (WGS) entry which is preliminary data.</text>
</comment>
<evidence type="ECO:0000313" key="5">
    <source>
        <dbReference type="EMBL" id="KAK9035758.1"/>
    </source>
</evidence>
<dbReference type="PANTHER" id="PTHR31916:SF37">
    <property type="entry name" value="ALKALINE_NEUTRAL INVERTASE"/>
    <property type="match status" value="1"/>
</dbReference>
<keyword evidence="2 4" id="KW-0119">Carbohydrate metabolism</keyword>
<gene>
    <name evidence="5" type="ORF">V6N11_077788</name>
</gene>
<dbReference type="EC" id="3.2.1.26" evidence="4"/>
<comment type="catalytic activity">
    <reaction evidence="4">
        <text>Hydrolysis of terminal non-reducing beta-D-fructofuranoside residues in beta-D-fructofuranosides.</text>
        <dbReference type="EC" id="3.2.1.26"/>
    </reaction>
</comment>
<accession>A0ABR2TE30</accession>
<comment type="function">
    <text evidence="4">Invertase that cleaves sucrose into glucose and fructose.</text>
</comment>
<dbReference type="EMBL" id="JBBPBN010000006">
    <property type="protein sequence ID" value="KAK9035758.1"/>
    <property type="molecule type" value="Genomic_DNA"/>
</dbReference>
<dbReference type="SUPFAM" id="SSF48208">
    <property type="entry name" value="Six-hairpin glycosidases"/>
    <property type="match status" value="1"/>
</dbReference>
<dbReference type="Pfam" id="PF12899">
    <property type="entry name" value="Glyco_hydro_100"/>
    <property type="match status" value="3"/>
</dbReference>
<sequence>MVEEAWETLQKSYVYYKGRPVGTLAAMDPTVEALNYNQRFSLSNETSQCWWRSRDSKEFLLKTLHLQGWEKRIDNFTLGGVMPASFKVLYESHRQKETLVANFGGSAIGRVALVDSGFWWIILLRSHIPNGFDTFSTVMCIDGCSMIDRRMEIYGYPIEIQALFYFALRCSRRMLKPERDGKELIKRIDKRITALRALGGLDKRDAFERSFIQPWRVMVGELSLDLIQRIHGGVTIMVGHGQNIVCNFDMATHSSMYQNRKASNYKTSYKADGTSEQRLSRDGWPEYYDSKAGRYVGKQARKSQTWSISGYLVATRQADDREPSQPPDNLP</sequence>
<dbReference type="PANTHER" id="PTHR31916">
    <property type="match status" value="1"/>
</dbReference>
<comment type="similarity">
    <text evidence="4">Belongs to the glycosyl hydrolase 100 family.</text>
</comment>
<keyword evidence="1 4" id="KW-0378">Hydrolase</keyword>
<dbReference type="Proteomes" id="UP001396334">
    <property type="component" value="Unassembled WGS sequence"/>
</dbReference>
<dbReference type="InterPro" id="IPR008928">
    <property type="entry name" value="6-hairpin_glycosidase_sf"/>
</dbReference>